<dbReference type="Gene3D" id="3.30.565.10">
    <property type="entry name" value="Histidine kinase-like ATPase, C-terminal domain"/>
    <property type="match status" value="1"/>
</dbReference>
<dbReference type="Proteomes" id="UP000003561">
    <property type="component" value="Unassembled WGS sequence"/>
</dbReference>
<accession>C0FRE1</accession>
<keyword evidence="4" id="KW-0597">Phosphoprotein</keyword>
<dbReference type="GeneID" id="75162700"/>
<evidence type="ECO:0000256" key="4">
    <source>
        <dbReference type="ARBA" id="ARBA00022553"/>
    </source>
</evidence>
<feature type="transmembrane region" description="Helical" evidence="11">
    <location>
        <begin position="6"/>
        <end position="24"/>
    </location>
</feature>
<dbReference type="GO" id="GO:0005886">
    <property type="term" value="C:plasma membrane"/>
    <property type="evidence" value="ECO:0007669"/>
    <property type="project" value="TreeGrafter"/>
</dbReference>
<evidence type="ECO:0000256" key="3">
    <source>
        <dbReference type="ARBA" id="ARBA00012438"/>
    </source>
</evidence>
<protein>
    <recommendedName>
        <fullName evidence="3">histidine kinase</fullName>
        <ecNumber evidence="3">2.7.13.3</ecNumber>
    </recommendedName>
</protein>
<evidence type="ECO:0000256" key="5">
    <source>
        <dbReference type="ARBA" id="ARBA00022679"/>
    </source>
</evidence>
<reference evidence="13 14" key="1">
    <citation type="submission" date="2009-02" db="EMBL/GenBank/DDBJ databases">
        <authorList>
            <person name="Fulton L."/>
            <person name="Clifton S."/>
            <person name="Fulton B."/>
            <person name="Xu J."/>
            <person name="Minx P."/>
            <person name="Pepin K.H."/>
            <person name="Johnson M."/>
            <person name="Bhonagiri V."/>
            <person name="Nash W.E."/>
            <person name="Mardis E.R."/>
            <person name="Wilson R.K."/>
        </authorList>
    </citation>
    <scope>NUCLEOTIDE SEQUENCE [LARGE SCALE GENOMIC DNA]</scope>
    <source>
        <strain evidence="13 14">DSM 16841</strain>
    </source>
</reference>
<dbReference type="InterPro" id="IPR005467">
    <property type="entry name" value="His_kinase_dom"/>
</dbReference>
<comment type="caution">
    <text evidence="13">The sequence shown here is derived from an EMBL/GenBank/DDBJ whole genome shotgun (WGS) entry which is preliminary data.</text>
</comment>
<comment type="catalytic activity">
    <reaction evidence="1">
        <text>ATP + protein L-histidine = ADP + protein N-phospho-L-histidine.</text>
        <dbReference type="EC" id="2.7.13.3"/>
    </reaction>
</comment>
<keyword evidence="5" id="KW-0808">Transferase</keyword>
<evidence type="ECO:0000256" key="8">
    <source>
        <dbReference type="ARBA" id="ARBA00022989"/>
    </source>
</evidence>
<dbReference type="SMART" id="SM00387">
    <property type="entry name" value="HATPase_c"/>
    <property type="match status" value="1"/>
</dbReference>
<dbReference type="InterPro" id="IPR003661">
    <property type="entry name" value="HisK_dim/P_dom"/>
</dbReference>
<dbReference type="InterPro" id="IPR003594">
    <property type="entry name" value="HATPase_dom"/>
</dbReference>
<dbReference type="InterPro" id="IPR036890">
    <property type="entry name" value="HATPase_C_sf"/>
</dbReference>
<dbReference type="Pfam" id="PF02518">
    <property type="entry name" value="HATPase_c"/>
    <property type="match status" value="1"/>
</dbReference>
<dbReference type="InterPro" id="IPR036097">
    <property type="entry name" value="HisK_dim/P_sf"/>
</dbReference>
<evidence type="ECO:0000256" key="2">
    <source>
        <dbReference type="ARBA" id="ARBA00004141"/>
    </source>
</evidence>
<organism evidence="13 14">
    <name type="scientific">Roseburia inulinivorans DSM 16841</name>
    <dbReference type="NCBI Taxonomy" id="622312"/>
    <lineage>
        <taxon>Bacteria</taxon>
        <taxon>Bacillati</taxon>
        <taxon>Bacillota</taxon>
        <taxon>Clostridia</taxon>
        <taxon>Lachnospirales</taxon>
        <taxon>Lachnospiraceae</taxon>
        <taxon>Roseburia</taxon>
    </lineage>
</organism>
<evidence type="ECO:0000313" key="14">
    <source>
        <dbReference type="Proteomes" id="UP000003561"/>
    </source>
</evidence>
<dbReference type="CDD" id="cd00082">
    <property type="entry name" value="HisKA"/>
    <property type="match status" value="1"/>
</dbReference>
<dbReference type="Pfam" id="PF00512">
    <property type="entry name" value="HisKA"/>
    <property type="match status" value="1"/>
</dbReference>
<evidence type="ECO:0000256" key="6">
    <source>
        <dbReference type="ARBA" id="ARBA00022692"/>
    </source>
</evidence>
<dbReference type="PANTHER" id="PTHR45528:SF8">
    <property type="entry name" value="HISTIDINE KINASE"/>
    <property type="match status" value="1"/>
</dbReference>
<dbReference type="eggNOG" id="COG2205">
    <property type="taxonomic scope" value="Bacteria"/>
</dbReference>
<evidence type="ECO:0000256" key="7">
    <source>
        <dbReference type="ARBA" id="ARBA00022777"/>
    </source>
</evidence>
<keyword evidence="9" id="KW-0902">Two-component regulatory system</keyword>
<gene>
    <name evidence="13" type="ORF">ROSEINA2194_01295</name>
</gene>
<dbReference type="AlphaFoldDB" id="C0FRE1"/>
<evidence type="ECO:0000256" key="11">
    <source>
        <dbReference type="SAM" id="Phobius"/>
    </source>
</evidence>
<sequence length="304" mass="34689">MGWAILFLVLVVLVIILSISLINWKMQIHKVNVQLNAILNGETKKLVTISLTDRRLEHLVEIINQIVSKDNIYLGEIRKKEDELKENISCLSHDLRTPLTSIRGYLQLLSSAPDEKRQEYISALSGKALRLERLIDDFYQISLLEAGQYPFYYGKVELCSLLTEILLDNYSTFSVNGIEPQIEIPDVNIYLNADRKACIRIIQNLIFNAITSTTSNVVVQLIYNTDSVQLCIKNPIATIPTEEYSKLLERFYVADISRSNGTSGQGLYIVKKLLLLMNCKNPIIEIQDHIFKITIDFSPLLIKK</sequence>
<dbReference type="EMBL" id="ACFY01000054">
    <property type="protein sequence ID" value="EEG94794.1"/>
    <property type="molecule type" value="Genomic_DNA"/>
</dbReference>
<evidence type="ECO:0000256" key="10">
    <source>
        <dbReference type="ARBA" id="ARBA00023136"/>
    </source>
</evidence>
<evidence type="ECO:0000313" key="13">
    <source>
        <dbReference type="EMBL" id="EEG94794.1"/>
    </source>
</evidence>
<dbReference type="Gene3D" id="1.10.287.130">
    <property type="match status" value="1"/>
</dbReference>
<evidence type="ECO:0000259" key="12">
    <source>
        <dbReference type="PROSITE" id="PS50109"/>
    </source>
</evidence>
<keyword evidence="6 11" id="KW-0812">Transmembrane</keyword>
<dbReference type="SMART" id="SM00388">
    <property type="entry name" value="HisKA"/>
    <property type="match status" value="1"/>
</dbReference>
<keyword evidence="8 11" id="KW-1133">Transmembrane helix</keyword>
<dbReference type="SUPFAM" id="SSF47384">
    <property type="entry name" value="Homodimeric domain of signal transducing histidine kinase"/>
    <property type="match status" value="1"/>
</dbReference>
<dbReference type="RefSeq" id="WP_005928646.1">
    <property type="nucleotide sequence ID" value="NZ_ACFY01000054.1"/>
</dbReference>
<reference evidence="13 14" key="2">
    <citation type="submission" date="2009-03" db="EMBL/GenBank/DDBJ databases">
        <title>Draft genome sequence of Roseburia inulinivorans (DSM 16841).</title>
        <authorList>
            <person name="Sudarsanam P."/>
            <person name="Ley R."/>
            <person name="Guruge J."/>
            <person name="Turnbaugh P.J."/>
            <person name="Mahowald M."/>
            <person name="Liep D."/>
            <person name="Gordon J."/>
        </authorList>
    </citation>
    <scope>NUCLEOTIDE SEQUENCE [LARGE SCALE GENOMIC DNA]</scope>
    <source>
        <strain evidence="13 14">DSM 16841</strain>
    </source>
</reference>
<dbReference type="PANTHER" id="PTHR45528">
    <property type="entry name" value="SENSOR HISTIDINE KINASE CPXA"/>
    <property type="match status" value="1"/>
</dbReference>
<dbReference type="PROSITE" id="PS50109">
    <property type="entry name" value="HIS_KIN"/>
    <property type="match status" value="1"/>
</dbReference>
<keyword evidence="7 13" id="KW-0418">Kinase</keyword>
<dbReference type="SUPFAM" id="SSF55874">
    <property type="entry name" value="ATPase domain of HSP90 chaperone/DNA topoisomerase II/histidine kinase"/>
    <property type="match status" value="1"/>
</dbReference>
<proteinExistence type="predicted"/>
<dbReference type="EC" id="2.7.13.3" evidence="3"/>
<evidence type="ECO:0000256" key="9">
    <source>
        <dbReference type="ARBA" id="ARBA00023012"/>
    </source>
</evidence>
<keyword evidence="10 11" id="KW-0472">Membrane</keyword>
<feature type="domain" description="Histidine kinase" evidence="12">
    <location>
        <begin position="90"/>
        <end position="283"/>
    </location>
</feature>
<evidence type="ECO:0000256" key="1">
    <source>
        <dbReference type="ARBA" id="ARBA00000085"/>
    </source>
</evidence>
<name>C0FRE1_9FIRM</name>
<dbReference type="GO" id="GO:0000155">
    <property type="term" value="F:phosphorelay sensor kinase activity"/>
    <property type="evidence" value="ECO:0007669"/>
    <property type="project" value="InterPro"/>
</dbReference>
<dbReference type="InterPro" id="IPR050398">
    <property type="entry name" value="HssS/ArlS-like"/>
</dbReference>
<comment type="subcellular location">
    <subcellularLocation>
        <location evidence="2">Membrane</location>
        <topology evidence="2">Multi-pass membrane protein</topology>
    </subcellularLocation>
</comment>